<feature type="compositionally biased region" description="Basic and acidic residues" evidence="7">
    <location>
        <begin position="708"/>
        <end position="728"/>
    </location>
</feature>
<dbReference type="InterPro" id="IPR004827">
    <property type="entry name" value="bZIP"/>
</dbReference>
<name>A0ABM1W490_APLCA</name>
<reference evidence="10" key="1">
    <citation type="submission" date="2025-08" db="UniProtKB">
        <authorList>
            <consortium name="RefSeq"/>
        </authorList>
    </citation>
    <scope>IDENTIFICATION</scope>
</reference>
<evidence type="ECO:0000313" key="9">
    <source>
        <dbReference type="Proteomes" id="UP000694888"/>
    </source>
</evidence>
<dbReference type="SUPFAM" id="SSF47454">
    <property type="entry name" value="A DNA-binding domain in eukaryotic transcription factors"/>
    <property type="match status" value="1"/>
</dbReference>
<proteinExistence type="predicted"/>
<feature type="region of interest" description="Disordered" evidence="7">
    <location>
        <begin position="116"/>
        <end position="168"/>
    </location>
</feature>
<feature type="compositionally biased region" description="Low complexity" evidence="7">
    <location>
        <begin position="642"/>
        <end position="671"/>
    </location>
</feature>
<evidence type="ECO:0000256" key="3">
    <source>
        <dbReference type="ARBA" id="ARBA00023159"/>
    </source>
</evidence>
<dbReference type="InterPro" id="IPR047167">
    <property type="entry name" value="NFE2-like"/>
</dbReference>
<keyword evidence="6" id="KW-0175">Coiled coil</keyword>
<keyword evidence="4" id="KW-0804">Transcription</keyword>
<gene>
    <name evidence="10" type="primary">LOC101860383</name>
</gene>
<feature type="region of interest" description="Disordered" evidence="7">
    <location>
        <begin position="862"/>
        <end position="899"/>
    </location>
</feature>
<evidence type="ECO:0000313" key="10">
    <source>
        <dbReference type="RefSeq" id="XP_035829483.1"/>
    </source>
</evidence>
<protein>
    <submittedName>
        <fullName evidence="10">Endoplasmic reticulum membrane sensor NFE2L1 isoform X1</fullName>
    </submittedName>
</protein>
<accession>A0ABM1W490</accession>
<dbReference type="Pfam" id="PF03131">
    <property type="entry name" value="bZIP_Maf"/>
    <property type="match status" value="1"/>
</dbReference>
<keyword evidence="2" id="KW-0238">DNA-binding</keyword>
<dbReference type="GeneID" id="101860383"/>
<keyword evidence="5" id="KW-0539">Nucleus</keyword>
<dbReference type="Proteomes" id="UP000694888">
    <property type="component" value="Unplaced"/>
</dbReference>
<sequence length="899" mass="98306">MIKEYFTDGLIGLAILLSLFRTDLTGINNIINYPEVQDIIIGQTAAYLPANFHSPHNSFNVFSNQKHIDFDNEAFSAWYQNIHNLPLFRERSQNEIEAFLVSASGQNIVTEQFQADPPASVDSETNDVPEISSPTLPLESANSYTTDVEVSSTASEEAATAAQNSTTESPPVVVDVSVFFKSPFPGCNLTKEDLDLIDVLWRQDVDLGVGKEVYDQSLRQELEKERELEVVKQQEKQKAQRLAREKEERQKHEQANKWLKQNFTRDGETGEWLRLQNGTVGNNGSVATAPLPVTPDSPTDQFMTLEAALDYISASVDPNLLRSLENPEQTANVVDSFGDDFGSSFVADASQHELQETQEQLQSVPQMVPQPESSQNFLEHQDSLEESWSGLVTYLNMAAANSSSGNGTTDGLMGGAASSNNNMATMVAASSPLQDQMNVSSVPSEYDGLGQFDQSDYLLQNATMPSPTVDIANDFNGLTPMAELNASLTSQPSATAVDVDSDIDFDLGDLSFFNNLTTLQNTTSADLDLVQVNDMFMDMPSGEGAAVVSASTSTGVVDAPNTLSEGMDSLQMLEDEFNDSALSLSGSSPRDEFSDAFDGLEGATGGSELSGQHEDLSGPYSKVSRLSESSNDSGFAYQGGFSSSSSTPSSSSSVAGSPASSHHGNSSAASNDTEHDPNGSRALAQHQVAHNHTYNTPPGQLPREVKKYAQKEPARKGPQSRDQRRATEMKVPFTVDDIIEWPVDTFNEMLTKHKLSEAQLNLIRDIRRRGKNKVAAQNCRKRKVGVIVTLADEMLDLQKVRDRLVAERAQMERETRRMRDKFGQLYTHIFQSLRDERGEPYDPNLYSLQQSSDGNVFLVPRNLAANKNSSRTAPASSSSTKDAGSDTNNGSRKRKAFDE</sequence>
<dbReference type="Gene3D" id="1.10.880.10">
    <property type="entry name" value="Transcription factor, Skn-1-like, DNA-binding domain"/>
    <property type="match status" value="1"/>
</dbReference>
<dbReference type="PROSITE" id="PS00036">
    <property type="entry name" value="BZIP_BASIC"/>
    <property type="match status" value="1"/>
</dbReference>
<evidence type="ECO:0000256" key="2">
    <source>
        <dbReference type="ARBA" id="ARBA00023125"/>
    </source>
</evidence>
<dbReference type="PANTHER" id="PTHR24411:SF55">
    <property type="entry name" value="SEGMENTATION PROTEIN CAP'N'COLLAR"/>
    <property type="match status" value="1"/>
</dbReference>
<feature type="region of interest" description="Disordered" evidence="7">
    <location>
        <begin position="708"/>
        <end position="729"/>
    </location>
</feature>
<dbReference type="InterPro" id="IPR004826">
    <property type="entry name" value="bZIP_Maf"/>
</dbReference>
<evidence type="ECO:0000256" key="5">
    <source>
        <dbReference type="ARBA" id="ARBA00023242"/>
    </source>
</evidence>
<feature type="coiled-coil region" evidence="6">
    <location>
        <begin position="218"/>
        <end position="262"/>
    </location>
</feature>
<keyword evidence="1" id="KW-0805">Transcription regulation</keyword>
<evidence type="ECO:0000256" key="6">
    <source>
        <dbReference type="SAM" id="Coils"/>
    </source>
</evidence>
<dbReference type="InterPro" id="IPR008917">
    <property type="entry name" value="TF_DNA-bd_sf"/>
</dbReference>
<feature type="region of interest" description="Disordered" evidence="7">
    <location>
        <begin position="581"/>
        <end position="679"/>
    </location>
</feature>
<dbReference type="RefSeq" id="XP_035829483.1">
    <property type="nucleotide sequence ID" value="XM_035973590.1"/>
</dbReference>
<dbReference type="PANTHER" id="PTHR24411">
    <property type="entry name" value="NUCLEAR FACTOR ERYTHROID 2-RELATED FACTOR"/>
    <property type="match status" value="1"/>
</dbReference>
<feature type="compositionally biased region" description="Polar residues" evidence="7">
    <location>
        <begin position="132"/>
        <end position="144"/>
    </location>
</feature>
<organism evidence="9 10">
    <name type="scientific">Aplysia californica</name>
    <name type="common">California sea hare</name>
    <dbReference type="NCBI Taxonomy" id="6500"/>
    <lineage>
        <taxon>Eukaryota</taxon>
        <taxon>Metazoa</taxon>
        <taxon>Spiralia</taxon>
        <taxon>Lophotrochozoa</taxon>
        <taxon>Mollusca</taxon>
        <taxon>Gastropoda</taxon>
        <taxon>Heterobranchia</taxon>
        <taxon>Euthyneura</taxon>
        <taxon>Tectipleura</taxon>
        <taxon>Aplysiida</taxon>
        <taxon>Aplysioidea</taxon>
        <taxon>Aplysiidae</taxon>
        <taxon>Aplysia</taxon>
    </lineage>
</organism>
<feature type="coiled-coil region" evidence="6">
    <location>
        <begin position="794"/>
        <end position="821"/>
    </location>
</feature>
<feature type="compositionally biased region" description="Low complexity" evidence="7">
    <location>
        <begin position="869"/>
        <end position="880"/>
    </location>
</feature>
<evidence type="ECO:0000256" key="1">
    <source>
        <dbReference type="ARBA" id="ARBA00023015"/>
    </source>
</evidence>
<dbReference type="SMART" id="SM00338">
    <property type="entry name" value="BRLZ"/>
    <property type="match status" value="1"/>
</dbReference>
<keyword evidence="9" id="KW-1185">Reference proteome</keyword>
<feature type="compositionally biased region" description="Low complexity" evidence="7">
    <location>
        <begin position="145"/>
        <end position="168"/>
    </location>
</feature>
<feature type="domain" description="BZIP" evidence="8">
    <location>
        <begin position="762"/>
        <end position="825"/>
    </location>
</feature>
<evidence type="ECO:0000259" key="8">
    <source>
        <dbReference type="PROSITE" id="PS50217"/>
    </source>
</evidence>
<feature type="compositionally biased region" description="Polar residues" evidence="7">
    <location>
        <begin position="624"/>
        <end position="633"/>
    </location>
</feature>
<evidence type="ECO:0000256" key="4">
    <source>
        <dbReference type="ARBA" id="ARBA00023163"/>
    </source>
</evidence>
<dbReference type="CDD" id="cd14698">
    <property type="entry name" value="bZIP_CNC"/>
    <property type="match status" value="1"/>
</dbReference>
<dbReference type="PROSITE" id="PS50217">
    <property type="entry name" value="BZIP"/>
    <property type="match status" value="1"/>
</dbReference>
<keyword evidence="3" id="KW-0010">Activator</keyword>
<evidence type="ECO:0000256" key="7">
    <source>
        <dbReference type="SAM" id="MobiDB-lite"/>
    </source>
</evidence>
<feature type="compositionally biased region" description="Polar residues" evidence="7">
    <location>
        <begin position="881"/>
        <end position="890"/>
    </location>
</feature>